<dbReference type="SUPFAM" id="SSF52172">
    <property type="entry name" value="CheY-like"/>
    <property type="match status" value="1"/>
</dbReference>
<evidence type="ECO:0000256" key="4">
    <source>
        <dbReference type="ARBA" id="ARBA00022989"/>
    </source>
</evidence>
<dbReference type="InterPro" id="IPR001789">
    <property type="entry name" value="Sig_transdc_resp-reg_receiver"/>
</dbReference>
<dbReference type="AlphaFoldDB" id="A0A7J0CXR9"/>
<dbReference type="SMART" id="SM00448">
    <property type="entry name" value="REC"/>
    <property type="match status" value="1"/>
</dbReference>
<feature type="transmembrane region" description="Helical" evidence="10">
    <location>
        <begin position="642"/>
        <end position="671"/>
    </location>
</feature>
<dbReference type="InterPro" id="IPR001867">
    <property type="entry name" value="OmpR/PhoB-type_DNA-bd"/>
</dbReference>
<dbReference type="Gene3D" id="6.10.250.690">
    <property type="match status" value="1"/>
</dbReference>
<organism evidence="13 14">
    <name type="scientific">Streptomyces microflavus</name>
    <name type="common">Streptomyces lipmanii</name>
    <dbReference type="NCBI Taxonomy" id="1919"/>
    <lineage>
        <taxon>Bacteria</taxon>
        <taxon>Bacillati</taxon>
        <taxon>Actinomycetota</taxon>
        <taxon>Actinomycetes</taxon>
        <taxon>Kitasatosporales</taxon>
        <taxon>Streptomycetaceae</taxon>
        <taxon>Streptomyces</taxon>
    </lineage>
</organism>
<evidence type="ECO:0000259" key="12">
    <source>
        <dbReference type="PROSITE" id="PS51755"/>
    </source>
</evidence>
<keyword evidence="3 10" id="KW-0812">Transmembrane</keyword>
<keyword evidence="6 10" id="KW-0472">Membrane</keyword>
<feature type="transmembrane region" description="Helical" evidence="10">
    <location>
        <begin position="318"/>
        <end position="338"/>
    </location>
</feature>
<feature type="region of interest" description="Disordered" evidence="9">
    <location>
        <begin position="268"/>
        <end position="312"/>
    </location>
</feature>
<feature type="modified residue" description="4-aspartylphosphate" evidence="7">
    <location>
        <position position="52"/>
    </location>
</feature>
<feature type="compositionally biased region" description="Low complexity" evidence="9">
    <location>
        <begin position="268"/>
        <end position="281"/>
    </location>
</feature>
<name>A0A7J0CXR9_STRMI</name>
<dbReference type="PROSITE" id="PS50110">
    <property type="entry name" value="RESPONSE_REGULATORY"/>
    <property type="match status" value="1"/>
</dbReference>
<dbReference type="GO" id="GO:0005829">
    <property type="term" value="C:cytosol"/>
    <property type="evidence" value="ECO:0007669"/>
    <property type="project" value="TreeGrafter"/>
</dbReference>
<dbReference type="GO" id="GO:0000976">
    <property type="term" value="F:transcription cis-regulatory region binding"/>
    <property type="evidence" value="ECO:0007669"/>
    <property type="project" value="TreeGrafter"/>
</dbReference>
<feature type="DNA-binding region" description="OmpR/PhoB-type" evidence="8">
    <location>
        <begin position="126"/>
        <end position="235"/>
    </location>
</feature>
<evidence type="ECO:0000256" key="6">
    <source>
        <dbReference type="ARBA" id="ARBA00023136"/>
    </source>
</evidence>
<feature type="transmembrane region" description="Helical" evidence="10">
    <location>
        <begin position="468"/>
        <end position="489"/>
    </location>
</feature>
<dbReference type="SMART" id="SM00862">
    <property type="entry name" value="Trans_reg_C"/>
    <property type="match status" value="1"/>
</dbReference>
<dbReference type="InterPro" id="IPR011006">
    <property type="entry name" value="CheY-like_superfamily"/>
</dbReference>
<dbReference type="GO" id="GO:0000156">
    <property type="term" value="F:phosphorelay response regulator activity"/>
    <property type="evidence" value="ECO:0007669"/>
    <property type="project" value="TreeGrafter"/>
</dbReference>
<dbReference type="InterPro" id="IPR039420">
    <property type="entry name" value="WalR-like"/>
</dbReference>
<evidence type="ECO:0000313" key="13">
    <source>
        <dbReference type="EMBL" id="GFN07326.1"/>
    </source>
</evidence>
<evidence type="ECO:0000256" key="9">
    <source>
        <dbReference type="SAM" id="MobiDB-lite"/>
    </source>
</evidence>
<evidence type="ECO:0000256" key="8">
    <source>
        <dbReference type="PROSITE-ProRule" id="PRU01091"/>
    </source>
</evidence>
<dbReference type="InterPro" id="IPR004680">
    <property type="entry name" value="Cit_transptr-like_dom"/>
</dbReference>
<proteinExistence type="predicted"/>
<comment type="caution">
    <text evidence="13">The sequence shown here is derived from an EMBL/GenBank/DDBJ whole genome shotgun (WGS) entry which is preliminary data.</text>
</comment>
<evidence type="ECO:0008006" key="15">
    <source>
        <dbReference type="Google" id="ProtNLM"/>
    </source>
</evidence>
<keyword evidence="4 10" id="KW-1133">Transmembrane helix</keyword>
<feature type="transmembrane region" description="Helical" evidence="10">
    <location>
        <begin position="616"/>
        <end position="633"/>
    </location>
</feature>
<accession>A0A7J0CXR9</accession>
<evidence type="ECO:0000256" key="1">
    <source>
        <dbReference type="ARBA" id="ARBA00004141"/>
    </source>
</evidence>
<evidence type="ECO:0000256" key="5">
    <source>
        <dbReference type="ARBA" id="ARBA00023125"/>
    </source>
</evidence>
<evidence type="ECO:0000256" key="3">
    <source>
        <dbReference type="ARBA" id="ARBA00022692"/>
    </source>
</evidence>
<feature type="transmembrane region" description="Helical" evidence="10">
    <location>
        <begin position="581"/>
        <end position="604"/>
    </location>
</feature>
<dbReference type="PANTHER" id="PTHR48111">
    <property type="entry name" value="REGULATOR OF RPOS"/>
    <property type="match status" value="1"/>
</dbReference>
<dbReference type="InterPro" id="IPR036388">
    <property type="entry name" value="WH-like_DNA-bd_sf"/>
</dbReference>
<evidence type="ECO:0000256" key="10">
    <source>
        <dbReference type="SAM" id="Phobius"/>
    </source>
</evidence>
<sequence length="733" mass="77588">MNRILIAEDEERIASFVQKGLRANGFTTVVADDGDMALGHALTGAFDLMLLDIGLPGRDGFTVLRELREARVTLPVIVLTARDSVRDTVAGLEGGADDWMTKPFRFEELLARVRLRQRTAGRAPEVTLLRSGSLALDLRTRRARADERTVDLTAREFVLLEMFLRHPGQVLSREQILSHVWGYDFDPGSNIVDVYVRALRRKLGRSGWRRYGGWGTGCPEPGLRRTVGPSPGCGIRRPDEKPFTGGSSAAHRAFRGCTPCLSLSGRPSASVPSSGSALSSPSPAPPRPQCRRAARPRRLRPGHRRLDRHPGGRRLRRARAGLALTVTGVISSETLFAALGDETVWLLICAFVLAAAVTRTGLAGRAAVFLVGGARTVRQLVHLTTAGLVVTAFAVPATSGRAALALPVFLALAAALRERARLVVMLALLFPTVILLSAVATLIGAGAHLITVGVLWEQTGERLGFVQWLVLGLPLAVVSSHLAAELVLLTTTRRADRTGPVKITAAQIQEHAETAVEGPFTPAESRCLLLLATVVLLWCSEPLHGVSPAVVALIGALVATSPALGTVRFKDGLRTVPWPLLLFMAATMAMGVALSDSGAASWLVGWIPLGASTPPWLFLAGVVVVSTAAHLALQSRSARSSVLVPLVVAAAIGAGVNPVAAALASTAAAGFCHTLPSSAKPVALFADVPGTPTYTPRDLLRLSAFLAPLTAALVLAFALTVWPLLGVPVLLET</sequence>
<feature type="domain" description="Response regulatory" evidence="11">
    <location>
        <begin position="3"/>
        <end position="117"/>
    </location>
</feature>
<dbReference type="Gene3D" id="3.40.50.2300">
    <property type="match status" value="1"/>
</dbReference>
<reference evidence="13 14" key="1">
    <citation type="submission" date="2020-05" db="EMBL/GenBank/DDBJ databases">
        <title>Whole genome shotgun sequence of Streptomyces microflavus NBRC 13062.</title>
        <authorList>
            <person name="Komaki H."/>
            <person name="Tamura T."/>
        </authorList>
    </citation>
    <scope>NUCLEOTIDE SEQUENCE [LARGE SCALE GENOMIC DNA]</scope>
    <source>
        <strain evidence="13 14">NBRC 13062</strain>
    </source>
</reference>
<dbReference type="PANTHER" id="PTHR48111:SF38">
    <property type="entry name" value="TWO-COMPONENT RESPONSE REGULATOR"/>
    <property type="match status" value="1"/>
</dbReference>
<evidence type="ECO:0000256" key="7">
    <source>
        <dbReference type="PROSITE-ProRule" id="PRU00169"/>
    </source>
</evidence>
<feature type="region of interest" description="Disordered" evidence="9">
    <location>
        <begin position="221"/>
        <end position="248"/>
    </location>
</feature>
<dbReference type="Pfam" id="PF03600">
    <property type="entry name" value="CitMHS"/>
    <property type="match status" value="1"/>
</dbReference>
<dbReference type="CDD" id="cd00383">
    <property type="entry name" value="trans_reg_C"/>
    <property type="match status" value="1"/>
</dbReference>
<feature type="transmembrane region" description="Helical" evidence="10">
    <location>
        <begin position="344"/>
        <end position="364"/>
    </location>
</feature>
<dbReference type="GO" id="GO:0032993">
    <property type="term" value="C:protein-DNA complex"/>
    <property type="evidence" value="ECO:0007669"/>
    <property type="project" value="TreeGrafter"/>
</dbReference>
<keyword evidence="5 8" id="KW-0238">DNA-binding</keyword>
<feature type="transmembrane region" description="Helical" evidence="10">
    <location>
        <begin position="423"/>
        <end position="456"/>
    </location>
</feature>
<dbReference type="Gene3D" id="1.10.10.10">
    <property type="entry name" value="Winged helix-like DNA-binding domain superfamily/Winged helix DNA-binding domain"/>
    <property type="match status" value="1"/>
</dbReference>
<feature type="compositionally biased region" description="Basic residues" evidence="9">
    <location>
        <begin position="289"/>
        <end position="312"/>
    </location>
</feature>
<dbReference type="EMBL" id="BLWD01000001">
    <property type="protein sequence ID" value="GFN07326.1"/>
    <property type="molecule type" value="Genomic_DNA"/>
</dbReference>
<dbReference type="GO" id="GO:0016020">
    <property type="term" value="C:membrane"/>
    <property type="evidence" value="ECO:0007669"/>
    <property type="project" value="UniProtKB-SubCell"/>
</dbReference>
<protein>
    <recommendedName>
        <fullName evidence="15">DNA-binding response regulator, OmpR family, contains REC and winged-helix (WHTH) domain</fullName>
    </recommendedName>
</protein>
<dbReference type="PROSITE" id="PS51755">
    <property type="entry name" value="OMPR_PHOB"/>
    <property type="match status" value="1"/>
</dbReference>
<evidence type="ECO:0000256" key="2">
    <source>
        <dbReference type="ARBA" id="ARBA00022448"/>
    </source>
</evidence>
<dbReference type="Pfam" id="PF00072">
    <property type="entry name" value="Response_reg"/>
    <property type="match status" value="1"/>
</dbReference>
<evidence type="ECO:0000313" key="14">
    <source>
        <dbReference type="Proteomes" id="UP000498740"/>
    </source>
</evidence>
<dbReference type="FunFam" id="3.40.50.2300:FF:000073">
    <property type="entry name" value="DNA-binding response regulator RprY"/>
    <property type="match status" value="1"/>
</dbReference>
<dbReference type="GO" id="GO:0006355">
    <property type="term" value="P:regulation of DNA-templated transcription"/>
    <property type="evidence" value="ECO:0007669"/>
    <property type="project" value="InterPro"/>
</dbReference>
<dbReference type="Pfam" id="PF00486">
    <property type="entry name" value="Trans_reg_C"/>
    <property type="match status" value="1"/>
</dbReference>
<keyword evidence="2" id="KW-0813">Transport</keyword>
<feature type="domain" description="OmpR/PhoB-type" evidence="12">
    <location>
        <begin position="126"/>
        <end position="235"/>
    </location>
</feature>
<evidence type="ECO:0000259" key="11">
    <source>
        <dbReference type="PROSITE" id="PS50110"/>
    </source>
</evidence>
<gene>
    <name evidence="13" type="ORF">Smic_58820</name>
</gene>
<keyword evidence="7" id="KW-0597">Phosphoprotein</keyword>
<dbReference type="GO" id="GO:0055085">
    <property type="term" value="P:transmembrane transport"/>
    <property type="evidence" value="ECO:0007669"/>
    <property type="project" value="InterPro"/>
</dbReference>
<feature type="transmembrane region" description="Helical" evidence="10">
    <location>
        <begin position="705"/>
        <end position="731"/>
    </location>
</feature>
<comment type="subcellular location">
    <subcellularLocation>
        <location evidence="1">Membrane</location>
        <topology evidence="1">Multi-pass membrane protein</topology>
    </subcellularLocation>
</comment>
<dbReference type="Proteomes" id="UP000498740">
    <property type="component" value="Unassembled WGS sequence"/>
</dbReference>